<feature type="compositionally biased region" description="Basic residues" evidence="1">
    <location>
        <begin position="51"/>
        <end position="61"/>
    </location>
</feature>
<evidence type="ECO:0000313" key="2">
    <source>
        <dbReference type="EMBL" id="GHI31196.1"/>
    </source>
</evidence>
<evidence type="ECO:0000313" key="3">
    <source>
        <dbReference type="Proteomes" id="UP001052655"/>
    </source>
</evidence>
<proteinExistence type="predicted"/>
<dbReference type="EMBL" id="BNDX01000008">
    <property type="protein sequence ID" value="GHI31196.1"/>
    <property type="molecule type" value="Genomic_DNA"/>
</dbReference>
<gene>
    <name evidence="2" type="ORF">Sdagh_29260</name>
</gene>
<evidence type="ECO:0008006" key="4">
    <source>
        <dbReference type="Google" id="ProtNLM"/>
    </source>
</evidence>
<feature type="region of interest" description="Disordered" evidence="1">
    <location>
        <begin position="30"/>
        <end position="93"/>
    </location>
</feature>
<reference evidence="2" key="1">
    <citation type="submission" date="2024-05" db="EMBL/GenBank/DDBJ databases">
        <title>Whole genome shotgun sequence of Streptomyces daghestanicus NBRC 12762.</title>
        <authorList>
            <person name="Komaki H."/>
            <person name="Tamura T."/>
        </authorList>
    </citation>
    <scope>NUCLEOTIDE SEQUENCE</scope>
    <source>
        <strain evidence="2">NBRC 12762</strain>
    </source>
</reference>
<sequence length="103" mass="10917">MISRDLIRLLLVADAWAGTGRRRWVAAARPVGHRDCRGERGEDNGNGLSRTARRRPGRSARVRIVSGGRTDGDGAPAAAGREEAGTAASSPAVACRVRTPNRC</sequence>
<evidence type="ECO:0000256" key="1">
    <source>
        <dbReference type="SAM" id="MobiDB-lite"/>
    </source>
</evidence>
<keyword evidence="3" id="KW-1185">Reference proteome</keyword>
<protein>
    <recommendedName>
        <fullName evidence="4">Secreted protein</fullName>
    </recommendedName>
</protein>
<accession>A0ABQ3Q1P3</accession>
<name>A0ABQ3Q1P3_9ACTN</name>
<dbReference type="Proteomes" id="UP001052655">
    <property type="component" value="Unassembled WGS sequence"/>
</dbReference>
<organism evidence="2 3">
    <name type="scientific">Streptomyces daghestanicus</name>
    <dbReference type="NCBI Taxonomy" id="66885"/>
    <lineage>
        <taxon>Bacteria</taxon>
        <taxon>Bacillati</taxon>
        <taxon>Actinomycetota</taxon>
        <taxon>Actinomycetes</taxon>
        <taxon>Kitasatosporales</taxon>
        <taxon>Streptomycetaceae</taxon>
        <taxon>Streptomyces</taxon>
    </lineage>
</organism>
<feature type="compositionally biased region" description="Basic and acidic residues" evidence="1">
    <location>
        <begin position="32"/>
        <end position="43"/>
    </location>
</feature>
<comment type="caution">
    <text evidence="2">The sequence shown here is derived from an EMBL/GenBank/DDBJ whole genome shotgun (WGS) entry which is preliminary data.</text>
</comment>